<evidence type="ECO:0000313" key="1">
    <source>
        <dbReference type="EMBL" id="KAI4354036.1"/>
    </source>
</evidence>
<evidence type="ECO:0000313" key="2">
    <source>
        <dbReference type="Proteomes" id="UP000828941"/>
    </source>
</evidence>
<organism evidence="1 2">
    <name type="scientific">Bauhinia variegata</name>
    <name type="common">Purple orchid tree</name>
    <name type="synonym">Phanera variegata</name>
    <dbReference type="NCBI Taxonomy" id="167791"/>
    <lineage>
        <taxon>Eukaryota</taxon>
        <taxon>Viridiplantae</taxon>
        <taxon>Streptophyta</taxon>
        <taxon>Embryophyta</taxon>
        <taxon>Tracheophyta</taxon>
        <taxon>Spermatophyta</taxon>
        <taxon>Magnoliopsida</taxon>
        <taxon>eudicotyledons</taxon>
        <taxon>Gunneridae</taxon>
        <taxon>Pentapetalae</taxon>
        <taxon>rosids</taxon>
        <taxon>fabids</taxon>
        <taxon>Fabales</taxon>
        <taxon>Fabaceae</taxon>
        <taxon>Cercidoideae</taxon>
        <taxon>Cercideae</taxon>
        <taxon>Bauhiniinae</taxon>
        <taxon>Bauhinia</taxon>
    </lineage>
</organism>
<keyword evidence="2" id="KW-1185">Reference proteome</keyword>
<sequence>MDLASDSVEIERNETGKCSSSSVIAMDITREDQSERDFCINILRSYGLLGGGFPTEYGAFEGDAVITGDSCCRRSCKICGQFADSLKMLICDQCEEAYHPSCWNPHWKKKLPLDEWLCHSCLKKKRKILSETITRSSPSINSETGGTILLMLKESEPYTTKVQMGKDFQAEVPDWSGPIGRHMENPSRNLDIQNGSGNQSTRKKGRRGTLLKELTYSLSGEQRIPIEFDSNGKPLGQNRKKFKSFVALLGRSKASILKNEWDDVELHVKDQIWQNIKLIYNIPDNEMLRKKLIQYAGERWKAFKTSLTSRYVFGEFRGVNPCEEYPFLDEETWQAFLQSREDSTFLEKRRKAQEIQAKNLCPHRLSRGGYELLEEKIMNEKWKQRQEAQQSNPSIVLSPPSLPTRHEKWKRARQTKSGEYISEEARSIAGKIDSLEEKCSQGNFTPVGRDDILATAIGKPEHPGRVRGIGRGVGIKQYFGALTCHYPGVVTRDEMKVILAQVKEQMAAEITAAIKEQTAAQIAAMREEMIPMSSCQMNTTTQPAHSPVVQSQKGSCVHRHLTENPTFQHTGANCELYLEDPHLRLVAYGRVCNLGPTIHHRQIEEDQVRVMVERVKDANALVPFPSEEVQTVGQAHNNFILWPQKLVQVVPAKEIALSSEAVPKLQSQLQMDPLTRLCVAAMKIKEPLQLNMDPDVIGKECNFFIYRKDVLEFLMGNEMLCVSVLQVFLMYLHHLCISKGKSDKYGFISPFYIQVVGNNADMTSSYINSRLCEGNKECYLAPYHHGQHWQLMIICPKQNVVTFLCSLWYKPRKELKNMIDTALSMYHELVGKHSQNLKKPTWVLPQCRKQVVDTECGYFVMRHMLNIISTNILESFEQRFNVKDPFSEEEIDDIRNLWANYFLSITSL</sequence>
<gene>
    <name evidence="1" type="ORF">L6164_002936</name>
</gene>
<comment type="caution">
    <text evidence="1">The sequence shown here is derived from an EMBL/GenBank/DDBJ whole genome shotgun (WGS) entry which is preliminary data.</text>
</comment>
<dbReference type="Proteomes" id="UP000828941">
    <property type="component" value="Chromosome 2"/>
</dbReference>
<dbReference type="EMBL" id="CM039427">
    <property type="protein sequence ID" value="KAI4354036.1"/>
    <property type="molecule type" value="Genomic_DNA"/>
</dbReference>
<protein>
    <submittedName>
        <fullName evidence="1">Uncharacterized protein</fullName>
    </submittedName>
</protein>
<reference evidence="1 2" key="1">
    <citation type="journal article" date="2022" name="DNA Res.">
        <title>Chromosomal-level genome assembly of the orchid tree Bauhinia variegata (Leguminosae; Cercidoideae) supports the allotetraploid origin hypothesis of Bauhinia.</title>
        <authorList>
            <person name="Zhong Y."/>
            <person name="Chen Y."/>
            <person name="Zheng D."/>
            <person name="Pang J."/>
            <person name="Liu Y."/>
            <person name="Luo S."/>
            <person name="Meng S."/>
            <person name="Qian L."/>
            <person name="Wei D."/>
            <person name="Dai S."/>
            <person name="Zhou R."/>
        </authorList>
    </citation>
    <scope>NUCLEOTIDE SEQUENCE [LARGE SCALE GENOMIC DNA]</scope>
    <source>
        <strain evidence="1">BV-YZ2020</strain>
    </source>
</reference>
<name>A0ACB9PZQ9_BAUVA</name>
<proteinExistence type="predicted"/>
<accession>A0ACB9PZQ9</accession>